<dbReference type="GeneID" id="28858287"/>
<comment type="caution">
    <text evidence="1">The sequence shown here is derived from an EMBL/GenBank/DDBJ whole genome shotgun (WGS) entry which is preliminary data.</text>
</comment>
<dbReference type="RefSeq" id="XP_018139364.1">
    <property type="nucleotide sequence ID" value="XM_018294293.1"/>
</dbReference>
<gene>
    <name evidence="1" type="ORF">VFPPC_16540</name>
</gene>
<evidence type="ECO:0000313" key="2">
    <source>
        <dbReference type="Proteomes" id="UP000078397"/>
    </source>
</evidence>
<accession>A0A179F8J5</accession>
<sequence>MGLWPSTLYTRLQYVQYCTYTSTPEQVFMCLKASKSHHMHHHLQVPSHVRPSPGIGPPWLRWPDVAK</sequence>
<dbReference type="AlphaFoldDB" id="A0A179F8J5"/>
<protein>
    <submittedName>
        <fullName evidence="1">Uncharacterized protein</fullName>
    </submittedName>
</protein>
<dbReference type="Proteomes" id="UP000078397">
    <property type="component" value="Unassembled WGS sequence"/>
</dbReference>
<reference evidence="1 2" key="1">
    <citation type="journal article" date="2016" name="PLoS Pathog.">
        <title>Biosynthesis of antibiotic leucinostatins in bio-control fungus Purpureocillium lilacinum and their inhibition on phytophthora revealed by genome mining.</title>
        <authorList>
            <person name="Wang G."/>
            <person name="Liu Z."/>
            <person name="Lin R."/>
            <person name="Li E."/>
            <person name="Mao Z."/>
            <person name="Ling J."/>
            <person name="Yang Y."/>
            <person name="Yin W.B."/>
            <person name="Xie B."/>
        </authorList>
    </citation>
    <scope>NUCLEOTIDE SEQUENCE [LARGE SCALE GENOMIC DNA]</scope>
    <source>
        <strain evidence="1">170</strain>
    </source>
</reference>
<name>A0A179F8J5_METCM</name>
<proteinExistence type="predicted"/>
<keyword evidence="2" id="KW-1185">Reference proteome</keyword>
<organism evidence="1 2">
    <name type="scientific">Pochonia chlamydosporia 170</name>
    <dbReference type="NCBI Taxonomy" id="1380566"/>
    <lineage>
        <taxon>Eukaryota</taxon>
        <taxon>Fungi</taxon>
        <taxon>Dikarya</taxon>
        <taxon>Ascomycota</taxon>
        <taxon>Pezizomycotina</taxon>
        <taxon>Sordariomycetes</taxon>
        <taxon>Hypocreomycetidae</taxon>
        <taxon>Hypocreales</taxon>
        <taxon>Clavicipitaceae</taxon>
        <taxon>Pochonia</taxon>
    </lineage>
</organism>
<dbReference type="KEGG" id="pchm:VFPPC_16540"/>
<dbReference type="EMBL" id="LSBJ02000007">
    <property type="protein sequence ID" value="OAQ61660.1"/>
    <property type="molecule type" value="Genomic_DNA"/>
</dbReference>
<evidence type="ECO:0000313" key="1">
    <source>
        <dbReference type="EMBL" id="OAQ61660.1"/>
    </source>
</evidence>